<organism evidence="2 3">
    <name type="scientific">Mycobacterium phage EagleEye</name>
    <dbReference type="NCBI Taxonomy" id="1429759"/>
    <lineage>
        <taxon>Viruses</taxon>
        <taxon>Duplodnaviria</taxon>
        <taxon>Heunggongvirae</taxon>
        <taxon>Uroviricota</taxon>
        <taxon>Caudoviricetes</taxon>
        <taxon>Eagleeyevirus</taxon>
        <taxon>Eagleeyevirus eagleeye</taxon>
    </lineage>
</organism>
<dbReference type="EMBL" id="KF861510">
    <property type="protein sequence ID" value="AHG23817.1"/>
    <property type="molecule type" value="Genomic_DNA"/>
</dbReference>
<dbReference type="OrthoDB" id="28059at10239"/>
<evidence type="ECO:0000313" key="2">
    <source>
        <dbReference type="EMBL" id="AHG23817.1"/>
    </source>
</evidence>
<name>W0LN00_9CAUD</name>
<accession>W0LN00</accession>
<sequence>MSRATPLPQWSDPTGIAFWEGTGLQPLVWSRRYGAGHRRDHRLGNYSSPQAGMFTVTATLPRVLGSGCPSIYPQWMVRDRHARQAGMSATADLTGDDRGGKPRHPTRFGRRAPSEVLR</sequence>
<evidence type="ECO:0000313" key="3">
    <source>
        <dbReference type="Proteomes" id="UP000019119"/>
    </source>
</evidence>
<dbReference type="Proteomes" id="UP000019119">
    <property type="component" value="Segment"/>
</dbReference>
<dbReference type="KEGG" id="vg:18502799"/>
<evidence type="ECO:0000256" key="1">
    <source>
        <dbReference type="SAM" id="MobiDB-lite"/>
    </source>
</evidence>
<gene>
    <name evidence="2" type="primary">37</name>
    <name evidence="2" type="ORF">PBI_EAGLEEYE_37</name>
</gene>
<proteinExistence type="predicted"/>
<protein>
    <submittedName>
        <fullName evidence="2">Uncharacterized protein</fullName>
    </submittedName>
</protein>
<keyword evidence="3" id="KW-1185">Reference proteome</keyword>
<dbReference type="GeneID" id="18502799"/>
<reference evidence="2 3" key="1">
    <citation type="submission" date="2013-11" db="EMBL/GenBank/DDBJ databases">
        <authorList>
            <person name="Awa H."/>
            <person name="Bernal J.T."/>
            <person name="Coelho R.E."/>
            <person name="Culpepper S.C."/>
            <person name="Devaraju V.S."/>
            <person name="Higgins R.T."/>
            <person name="Husein A.J."/>
            <person name="Johnston E.M."/>
            <person name="Jung J.A."/>
            <person name="Kanani-Hendijani T.A."/>
            <person name="Knapp R.E."/>
            <person name="Lepiocha N."/>
            <person name="McCarter A.J."/>
            <person name="Merlau P.R."/>
            <person name="Monfared M.S."/>
            <person name="Olney H.P."/>
            <person name="Pineda M.R."/>
            <person name="Pizzini S.E."/>
            <person name="Roberson D.J."/>
            <person name="Rodriguez J."/>
            <person name="Simpson N.A."/>
            <person name="Stevens S.C."/>
            <person name="Stroub-Tahmassi C.A."/>
            <person name="Syed N."/>
            <person name="Torres S.E."/>
            <person name="Townsend C.W."/>
            <person name="White X.E."/>
            <person name="Willette C.E."/>
            <person name="Deming K.E."/>
            <person name="Simon S.E."/>
            <person name="Benjamin R.C."/>
            <person name="Hughes L.E."/>
            <person name="Hale R.H."/>
            <person name="Lamson-Kim T."/>
            <person name="Visi D.H."/>
            <person name="Allen M.S."/>
            <person name="Bradley K.W."/>
            <person name="Clarke D.Q."/>
            <person name="Lewis M.F."/>
            <person name="Barker L.P."/>
            <person name="Bailey C."/>
            <person name="Asai D.J."/>
            <person name="Garber M.L."/>
            <person name="Bowman C.A."/>
            <person name="Russell D.A."/>
            <person name="Pope W.H."/>
            <person name="Jacobs-Sera D."/>
            <person name="Hendrix R.W."/>
            <person name="Hatfull G.F."/>
        </authorList>
    </citation>
    <scope>NUCLEOTIDE SEQUENCE [LARGE SCALE GENOMIC DNA]</scope>
</reference>
<feature type="compositionally biased region" description="Basic residues" evidence="1">
    <location>
        <begin position="101"/>
        <end position="110"/>
    </location>
</feature>
<dbReference type="RefSeq" id="YP_009005779.1">
    <property type="nucleotide sequence ID" value="NC_023564.1"/>
</dbReference>
<feature type="region of interest" description="Disordered" evidence="1">
    <location>
        <begin position="83"/>
        <end position="118"/>
    </location>
</feature>